<comment type="caution">
    <text evidence="1">The sequence shown here is derived from an EMBL/GenBank/DDBJ whole genome shotgun (WGS) entry which is preliminary data.</text>
</comment>
<proteinExistence type="predicted"/>
<sequence length="189" mass="20987">VLAQHRLIESRLYAVNMDALAIGQMLESMKNERLGDKTGYQWMGFSNFEAYCSAPVESGGLGMNPRTAYRCLAFARVEADEDINHEDLVEIGATKTNIIKQLIEKADSPEEKQGIVQTAKSLSQTDLIAFRNDQLGLPDPRTTAHNRVVSELITIFDSVGVQRPDQGALESMAWALVEAVQNRKAYRGE</sequence>
<evidence type="ECO:0000313" key="2">
    <source>
        <dbReference type="Proteomes" id="UP000263517"/>
    </source>
</evidence>
<dbReference type="Proteomes" id="UP000263517">
    <property type="component" value="Unassembled WGS sequence"/>
</dbReference>
<dbReference type="EMBL" id="DNAN01000509">
    <property type="protein sequence ID" value="HAW76923.1"/>
    <property type="molecule type" value="Genomic_DNA"/>
</dbReference>
<reference evidence="1 2" key="1">
    <citation type="journal article" date="2018" name="Nat. Biotechnol.">
        <title>A standardized bacterial taxonomy based on genome phylogeny substantially revises the tree of life.</title>
        <authorList>
            <person name="Parks D.H."/>
            <person name="Chuvochina M."/>
            <person name="Waite D.W."/>
            <person name="Rinke C."/>
            <person name="Skarshewski A."/>
            <person name="Chaumeil P.A."/>
            <person name="Hugenholtz P."/>
        </authorList>
    </citation>
    <scope>NUCLEOTIDE SEQUENCE [LARGE SCALE GENOMIC DNA]</scope>
    <source>
        <strain evidence="1">UBA11978</strain>
    </source>
</reference>
<name>A0A350P6K6_9ALTE</name>
<protein>
    <submittedName>
        <fullName evidence="1">Uncharacterized protein</fullName>
    </submittedName>
</protein>
<evidence type="ECO:0000313" key="1">
    <source>
        <dbReference type="EMBL" id="HAW76923.1"/>
    </source>
</evidence>
<dbReference type="AlphaFoldDB" id="A0A350P6K6"/>
<gene>
    <name evidence="1" type="ORF">DCW74_14465</name>
</gene>
<accession>A0A350P6K6</accession>
<feature type="non-terminal residue" evidence="1">
    <location>
        <position position="1"/>
    </location>
</feature>
<organism evidence="1 2">
    <name type="scientific">Alteromonas australica</name>
    <dbReference type="NCBI Taxonomy" id="589873"/>
    <lineage>
        <taxon>Bacteria</taxon>
        <taxon>Pseudomonadati</taxon>
        <taxon>Pseudomonadota</taxon>
        <taxon>Gammaproteobacteria</taxon>
        <taxon>Alteromonadales</taxon>
        <taxon>Alteromonadaceae</taxon>
        <taxon>Alteromonas/Salinimonas group</taxon>
        <taxon>Alteromonas</taxon>
    </lineage>
</organism>